<sequence>MSYEFRDTTDLTDHNESLPSEAFSIDGLYPEIELSEIRYRTLQVIGREELTYDLYKADSIYGVDGEALINKRLPGRELTIKFRIVTQTAVEFATAYRKLKGFLVGNHRQIKFDDEPNLVYVGTLSAMDSPEPGQVRGTNTFTFFCDDVHPKSVDTKVLNATNSGGVNGSIVANEDGSVTVNVINQGTLETYPQVKVTHTSDNGFVGLVSPESVVQMGSIEEILINNKTTEKVKYKSAWLLNEKRGNNTNFKDFANSKDTNPQNEKLETDGTIAFKKDGLRLTALGSPPVYGSYLTMGGLKKFTIPADENKESGARFFSSYMNILAWAGKMGQTGLLQVLYMTSANKLICGFGIYKDDSKGNTANAQYYIGGNTQRTFHNFKFPANNAESNQKPNNKNKNFNSSKGGVTITKSAGGKFKWSLTDTSQSLTVPELDSAKVSHIYVYIGQLKGRTISTNHFMSNIVLRGLSFRKDDVAMYFDETTDVETIIPANPHHYGEGEVLLVDMGSAKVFKKDGSIPGNDELITGSEFFSIPPGESSFDLFFSDEMTTLPDIEISWKERFL</sequence>
<dbReference type="Gene3D" id="2.40.30.200">
    <property type="match status" value="1"/>
</dbReference>
<gene>
    <name evidence="3" type="ORF">C426_1942</name>
</gene>
<dbReference type="InterPro" id="IPR006520">
    <property type="entry name" value="Dit_BPSPP_N"/>
</dbReference>
<accession>K2PT94</accession>
<feature type="domain" description="Siphovirus-type tail component RIFT-related" evidence="2">
    <location>
        <begin position="57"/>
        <end position="144"/>
    </location>
</feature>
<evidence type="ECO:0000313" key="3">
    <source>
        <dbReference type="EMBL" id="EKF50711.1"/>
    </source>
</evidence>
<organism evidence="3 4">
    <name type="scientific">Lactococcus garvieae DCC43</name>
    <dbReference type="NCBI Taxonomy" id="1231377"/>
    <lineage>
        <taxon>Bacteria</taxon>
        <taxon>Bacillati</taxon>
        <taxon>Bacillota</taxon>
        <taxon>Bacilli</taxon>
        <taxon>Lactobacillales</taxon>
        <taxon>Streptococcaceae</taxon>
        <taxon>Lactococcus</taxon>
    </lineage>
</organism>
<reference evidence="3 4" key="1">
    <citation type="journal article" date="2012" name="J. Bacteriol.">
        <title>Genome Sequence of the Bacteriocin-Producing Strain Lactococcus garvieae DCC43.</title>
        <authorList>
            <person name="Gabrielsen C."/>
            <person name="Brede D.A."/>
            <person name="Hernandez P.E."/>
            <person name="Nes I.F."/>
            <person name="Diep D.B."/>
        </authorList>
    </citation>
    <scope>NUCLEOTIDE SEQUENCE [LARGE SCALE GENOMIC DNA]</scope>
    <source>
        <strain evidence="3 4">DCC43</strain>
    </source>
</reference>
<feature type="region of interest" description="Disordered" evidence="1">
    <location>
        <begin position="384"/>
        <end position="406"/>
    </location>
</feature>
<protein>
    <recommendedName>
        <fullName evidence="2">Siphovirus-type tail component RIFT-related domain-containing protein</fullName>
    </recommendedName>
</protein>
<dbReference type="InterPro" id="IPR008841">
    <property type="entry name" value="Siphovirus-type_tail_N"/>
</dbReference>
<dbReference type="NCBIfam" id="TIGR01633">
    <property type="entry name" value="phi3626_gp14_N"/>
    <property type="match status" value="1"/>
</dbReference>
<name>K2PT94_9LACT</name>
<dbReference type="AlphaFoldDB" id="K2PT94"/>
<feature type="compositionally biased region" description="Low complexity" evidence="1">
    <location>
        <begin position="389"/>
        <end position="404"/>
    </location>
</feature>
<evidence type="ECO:0000256" key="1">
    <source>
        <dbReference type="SAM" id="MobiDB-lite"/>
    </source>
</evidence>
<proteinExistence type="predicted"/>
<dbReference type="EMBL" id="AMQS01000034">
    <property type="protein sequence ID" value="EKF50711.1"/>
    <property type="molecule type" value="Genomic_DNA"/>
</dbReference>
<evidence type="ECO:0000259" key="2">
    <source>
        <dbReference type="Pfam" id="PF05709"/>
    </source>
</evidence>
<evidence type="ECO:0000313" key="4">
    <source>
        <dbReference type="Proteomes" id="UP000006787"/>
    </source>
</evidence>
<dbReference type="eggNOG" id="COG4722">
    <property type="taxonomic scope" value="Bacteria"/>
</dbReference>
<dbReference type="Proteomes" id="UP000006787">
    <property type="component" value="Unassembled WGS sequence"/>
</dbReference>
<dbReference type="Pfam" id="PF05709">
    <property type="entry name" value="Sipho_tail"/>
    <property type="match status" value="1"/>
</dbReference>
<comment type="caution">
    <text evidence="3">The sequence shown here is derived from an EMBL/GenBank/DDBJ whole genome shotgun (WGS) entry which is preliminary data.</text>
</comment>
<dbReference type="RefSeq" id="WP_003136552.1">
    <property type="nucleotide sequence ID" value="NZ_AMQS01000034.1"/>
</dbReference>
<dbReference type="PATRIC" id="fig|1231377.3.peg.1923"/>